<dbReference type="Proteomes" id="UP000663829">
    <property type="component" value="Unassembled WGS sequence"/>
</dbReference>
<evidence type="ECO:0000256" key="2">
    <source>
        <dbReference type="ARBA" id="ARBA00023054"/>
    </source>
</evidence>
<dbReference type="InterPro" id="IPR039008">
    <property type="entry name" value="IF_rod_dom"/>
</dbReference>
<dbReference type="SMART" id="SM01391">
    <property type="entry name" value="Filament"/>
    <property type="match status" value="1"/>
</dbReference>
<proteinExistence type="predicted"/>
<evidence type="ECO:0000256" key="1">
    <source>
        <dbReference type="ARBA" id="ARBA00022754"/>
    </source>
</evidence>
<dbReference type="AlphaFoldDB" id="A0A814S572"/>
<protein>
    <recommendedName>
        <fullName evidence="5">IF rod domain-containing protein</fullName>
    </recommendedName>
</protein>
<dbReference type="InterPro" id="IPR036465">
    <property type="entry name" value="vWFA_dom_sf"/>
</dbReference>
<feature type="domain" description="IF rod" evidence="5">
    <location>
        <begin position="97"/>
        <end position="449"/>
    </location>
</feature>
<evidence type="ECO:0000313" key="7">
    <source>
        <dbReference type="EMBL" id="CAF3906966.1"/>
    </source>
</evidence>
<feature type="coiled-coil region" evidence="3">
    <location>
        <begin position="400"/>
        <end position="434"/>
    </location>
</feature>
<dbReference type="GO" id="GO:0005652">
    <property type="term" value="C:nuclear lamina"/>
    <property type="evidence" value="ECO:0007669"/>
    <property type="project" value="TreeGrafter"/>
</dbReference>
<reference evidence="6" key="1">
    <citation type="submission" date="2021-02" db="EMBL/GenBank/DDBJ databases">
        <authorList>
            <person name="Nowell W R."/>
        </authorList>
    </citation>
    <scope>NUCLEOTIDE SEQUENCE</scope>
</reference>
<dbReference type="PROSITE" id="PS51842">
    <property type="entry name" value="IF_ROD_2"/>
    <property type="match status" value="1"/>
</dbReference>
<feature type="coiled-coil region" evidence="3">
    <location>
        <begin position="101"/>
        <end position="241"/>
    </location>
</feature>
<dbReference type="EMBL" id="CAJOBC010006662">
    <property type="protein sequence ID" value="CAF3906966.1"/>
    <property type="molecule type" value="Genomic_DNA"/>
</dbReference>
<dbReference type="GO" id="GO:0031507">
    <property type="term" value="P:heterochromatin formation"/>
    <property type="evidence" value="ECO:0007669"/>
    <property type="project" value="TreeGrafter"/>
</dbReference>
<dbReference type="GO" id="GO:0051664">
    <property type="term" value="P:nuclear pore localization"/>
    <property type="evidence" value="ECO:0007669"/>
    <property type="project" value="TreeGrafter"/>
</dbReference>
<dbReference type="PANTHER" id="PTHR45721">
    <property type="entry name" value="LAMIN DM0-RELATED"/>
    <property type="match status" value="1"/>
</dbReference>
<dbReference type="Proteomes" id="UP000681722">
    <property type="component" value="Unassembled WGS sequence"/>
</dbReference>
<accession>A0A814S572</accession>
<keyword evidence="1" id="KW-0403">Intermediate filament</keyword>
<dbReference type="GO" id="GO:0090435">
    <property type="term" value="P:protein localization to nuclear envelope"/>
    <property type="evidence" value="ECO:0007669"/>
    <property type="project" value="TreeGrafter"/>
</dbReference>
<evidence type="ECO:0000256" key="3">
    <source>
        <dbReference type="SAM" id="Coils"/>
    </source>
</evidence>
<dbReference type="OrthoDB" id="2142040at2759"/>
<dbReference type="Pfam" id="PF00038">
    <property type="entry name" value="Filament"/>
    <property type="match status" value="1"/>
</dbReference>
<feature type="region of interest" description="Disordered" evidence="4">
    <location>
        <begin position="1"/>
        <end position="38"/>
    </location>
</feature>
<evidence type="ECO:0000259" key="5">
    <source>
        <dbReference type="PROSITE" id="PS51842"/>
    </source>
</evidence>
<keyword evidence="8" id="KW-1185">Reference proteome</keyword>
<feature type="compositionally biased region" description="Polar residues" evidence="4">
    <location>
        <begin position="1"/>
        <end position="33"/>
    </location>
</feature>
<sequence>MKLLRNRTSMSSSYRSGIRPRTTTANVRSSRNTGIMGGINSGVTTRMYQSYSSSGNFGAQSGLGGLAQFAGIPIRGGTGGGRGGGELIAINVAREREKRDLVTLNDKFAQYVEKVRFLEAQNRKLQMELDAILKRSGQGSSKIKEMYEMEMTEAKQLIDDTQNDRAAAEAIAKKAMQTTKREKERYDEVSYGLNSDRSAVDQLQLQIAENEAQISLFRRRLSDLEQEAGRYKAEAQRIMSEIGRLQTDIQNEQFLKSTLDTEKMALTDELLMSKQLHETDLADIRSKTVVDVNLDASQFFRNELSQAIQEIRNEYESSVEHQRSDLRSRYMLIYNELVTHQTRPQIQVQSQSQEDSIRASILKMKNESGYWHAKNEDLNNRIKEIQIQLKYQQEYGSKSIAQQTQEIQMMRQKLLRLTQEYDEVTNMKTSLEEEINQYRYLLEGKSGLKPIVDQVVEEANRIIAERATSSSFLNTNQKRSTTIQRTHFSIGGGSGFISGSSGGGGSSVRASASTTVTVDRYHQYLLQIASKYEINRQWEQRLRLLEDFEIILLCDDSGSMKSTLGNSSKTRWDELKQLVQIIVDISVVFDSNGVDVYFLNRKPLLSVTSTEQLNAVFAQAPHGLTPLVPILKQILRTKSPQAGDKKLLIFIATDGAPTDELGNTNVPVLEQLIRQERSSKTTYLTFLACTDDSDAVSYLANWDRTMEHVDVVDDYRSEKAQIQRAQGSNYPFSYGDYIVKALLGSIDPRFDKLNERS</sequence>
<comment type="caution">
    <text evidence="6">The sequence shown here is derived from an EMBL/GenBank/DDBJ whole genome shotgun (WGS) entry which is preliminary data.</text>
</comment>
<dbReference type="GO" id="GO:0006998">
    <property type="term" value="P:nuclear envelope organization"/>
    <property type="evidence" value="ECO:0007669"/>
    <property type="project" value="TreeGrafter"/>
</dbReference>
<name>A0A814S572_9BILA</name>
<gene>
    <name evidence="6" type="ORF">GPM918_LOCUS20802</name>
    <name evidence="7" type="ORF">SRO942_LOCUS20799</name>
</gene>
<dbReference type="Gene3D" id="1.20.5.170">
    <property type="match status" value="1"/>
</dbReference>
<keyword evidence="2 3" id="KW-0175">Coiled coil</keyword>
<dbReference type="Gene3D" id="3.40.50.410">
    <property type="entry name" value="von Willebrand factor, type A domain"/>
    <property type="match status" value="1"/>
</dbReference>
<dbReference type="GO" id="GO:0005882">
    <property type="term" value="C:intermediate filament"/>
    <property type="evidence" value="ECO:0007669"/>
    <property type="project" value="UniProtKB-KW"/>
</dbReference>
<evidence type="ECO:0000313" key="8">
    <source>
        <dbReference type="Proteomes" id="UP000663829"/>
    </source>
</evidence>
<dbReference type="GO" id="GO:0005200">
    <property type="term" value="F:structural constituent of cytoskeleton"/>
    <property type="evidence" value="ECO:0007669"/>
    <property type="project" value="TreeGrafter"/>
</dbReference>
<evidence type="ECO:0000313" key="6">
    <source>
        <dbReference type="EMBL" id="CAF1143342.1"/>
    </source>
</evidence>
<dbReference type="EMBL" id="CAJNOQ010006662">
    <property type="protein sequence ID" value="CAF1143342.1"/>
    <property type="molecule type" value="Genomic_DNA"/>
</dbReference>
<dbReference type="SUPFAM" id="SSF53300">
    <property type="entry name" value="vWA-like"/>
    <property type="match status" value="1"/>
</dbReference>
<dbReference type="SUPFAM" id="SSF64593">
    <property type="entry name" value="Intermediate filament protein, coiled coil region"/>
    <property type="match status" value="2"/>
</dbReference>
<organism evidence="6 8">
    <name type="scientific">Didymodactylos carnosus</name>
    <dbReference type="NCBI Taxonomy" id="1234261"/>
    <lineage>
        <taxon>Eukaryota</taxon>
        <taxon>Metazoa</taxon>
        <taxon>Spiralia</taxon>
        <taxon>Gnathifera</taxon>
        <taxon>Rotifera</taxon>
        <taxon>Eurotatoria</taxon>
        <taxon>Bdelloidea</taxon>
        <taxon>Philodinida</taxon>
        <taxon>Philodinidae</taxon>
        <taxon>Didymodactylos</taxon>
    </lineage>
</organism>
<dbReference type="GO" id="GO:0007097">
    <property type="term" value="P:nuclear migration"/>
    <property type="evidence" value="ECO:0007669"/>
    <property type="project" value="TreeGrafter"/>
</dbReference>
<evidence type="ECO:0000256" key="4">
    <source>
        <dbReference type="SAM" id="MobiDB-lite"/>
    </source>
</evidence>
<dbReference type="PANTHER" id="PTHR45721:SF12">
    <property type="entry name" value="INTERMEDIATE FILAMENT PROTEIN IFA-1"/>
    <property type="match status" value="1"/>
</dbReference>